<dbReference type="PANTHER" id="PTHR43768:SF3">
    <property type="entry name" value="TREHALOSE 6-PHOSPHATE PHOSPHATASE"/>
    <property type="match status" value="1"/>
</dbReference>
<dbReference type="PANTHER" id="PTHR43768">
    <property type="entry name" value="TREHALOSE 6-PHOSPHATE PHOSPHATASE"/>
    <property type="match status" value="1"/>
</dbReference>
<organism evidence="6 7">
    <name type="scientific">Roseomonas genomospecies 6</name>
    <dbReference type="NCBI Taxonomy" id="214106"/>
    <lineage>
        <taxon>Bacteria</taxon>
        <taxon>Pseudomonadati</taxon>
        <taxon>Pseudomonadota</taxon>
        <taxon>Alphaproteobacteria</taxon>
        <taxon>Acetobacterales</taxon>
        <taxon>Roseomonadaceae</taxon>
        <taxon>Roseomonas</taxon>
    </lineage>
</organism>
<comment type="similarity">
    <text evidence="2 4">Belongs to the trehalose phosphatase family.</text>
</comment>
<comment type="pathway">
    <text evidence="1 4">Glycan biosynthesis; trehalose biosynthesis.</text>
</comment>
<dbReference type="InterPro" id="IPR044651">
    <property type="entry name" value="OTSB-like"/>
</dbReference>
<keyword evidence="7" id="KW-1185">Reference proteome</keyword>
<sequence length="296" mass="31493">MAHRGWHTEDEGEPLLTDQPPQPSSASIPAAAEDKPSALACFDAFAAMLGDRRPAVFLDYDGTLTPIVERPDLAVLDESVRAVIRRLSGLCPVAVVSGRDLEDVARHVGIGELVYAGSHGFDIRGPGLRTQIGEEYLGDLDQAEAALTRRLDGVEGALVERKRFAIAVHTRRVAADHKAAVGEAVRGVASSLPKLRVTGGKEIHELRPNLPWDKGRAVLSLLDRLGLAGPETLPLYLGDDETDEDAFRALAARGEGRGAGIRVMDPPAPSAAGWSLKTPAEAGVFLDRLAGWLADG</sequence>
<keyword evidence="4" id="KW-0460">Magnesium</keyword>
<dbReference type="SUPFAM" id="SSF56784">
    <property type="entry name" value="HAD-like"/>
    <property type="match status" value="1"/>
</dbReference>
<comment type="catalytic activity">
    <reaction evidence="4">
        <text>alpha,alpha-trehalose 6-phosphate + H2O = alpha,alpha-trehalose + phosphate</text>
        <dbReference type="Rhea" id="RHEA:23420"/>
        <dbReference type="ChEBI" id="CHEBI:15377"/>
        <dbReference type="ChEBI" id="CHEBI:16551"/>
        <dbReference type="ChEBI" id="CHEBI:43474"/>
        <dbReference type="ChEBI" id="CHEBI:58429"/>
        <dbReference type="EC" id="3.1.3.12"/>
    </reaction>
</comment>
<dbReference type="GO" id="GO:0004805">
    <property type="term" value="F:trehalose-phosphatase activity"/>
    <property type="evidence" value="ECO:0007669"/>
    <property type="project" value="UniProtKB-EC"/>
</dbReference>
<dbReference type="InterPro" id="IPR036412">
    <property type="entry name" value="HAD-like_sf"/>
</dbReference>
<comment type="caution">
    <text evidence="6">The sequence shown here is derived from an EMBL/GenBank/DDBJ whole genome shotgun (WGS) entry which is preliminary data.</text>
</comment>
<evidence type="ECO:0000256" key="3">
    <source>
        <dbReference type="ARBA" id="ARBA00022801"/>
    </source>
</evidence>
<protein>
    <recommendedName>
        <fullName evidence="4">Trehalose 6-phosphate phosphatase</fullName>
        <ecNumber evidence="4">3.1.3.12</ecNumber>
    </recommendedName>
</protein>
<dbReference type="Gene3D" id="3.30.70.1020">
    <property type="entry name" value="Trehalose-6-phosphate phosphatase related protein, domain 2"/>
    <property type="match status" value="1"/>
</dbReference>
<dbReference type="InterPro" id="IPR003337">
    <property type="entry name" value="Trehalose_PPase"/>
</dbReference>
<comment type="cofactor">
    <cofactor evidence="4">
        <name>Mg(2+)</name>
        <dbReference type="ChEBI" id="CHEBI:18420"/>
    </cofactor>
</comment>
<dbReference type="EC" id="3.1.3.12" evidence="4"/>
<dbReference type="GO" id="GO:0005992">
    <property type="term" value="P:trehalose biosynthetic process"/>
    <property type="evidence" value="ECO:0007669"/>
    <property type="project" value="InterPro"/>
</dbReference>
<proteinExistence type="inferred from homology"/>
<dbReference type="EMBL" id="QOKW01000015">
    <property type="protein sequence ID" value="KAA0678828.1"/>
    <property type="molecule type" value="Genomic_DNA"/>
</dbReference>
<accession>A0A9W7TUT1</accession>
<dbReference type="CDD" id="cd01627">
    <property type="entry name" value="HAD_TPP"/>
    <property type="match status" value="1"/>
</dbReference>
<dbReference type="NCBIfam" id="TIGR01484">
    <property type="entry name" value="HAD-SF-IIB"/>
    <property type="match status" value="1"/>
</dbReference>
<dbReference type="InterPro" id="IPR023214">
    <property type="entry name" value="HAD_sf"/>
</dbReference>
<dbReference type="NCBIfam" id="TIGR00685">
    <property type="entry name" value="T6PP"/>
    <property type="match status" value="1"/>
</dbReference>
<evidence type="ECO:0000256" key="1">
    <source>
        <dbReference type="ARBA" id="ARBA00005199"/>
    </source>
</evidence>
<evidence type="ECO:0000313" key="6">
    <source>
        <dbReference type="EMBL" id="KAA0678828.1"/>
    </source>
</evidence>
<name>A0A9W7TUT1_9PROT</name>
<dbReference type="GO" id="GO:0046872">
    <property type="term" value="F:metal ion binding"/>
    <property type="evidence" value="ECO:0007669"/>
    <property type="project" value="UniProtKB-KW"/>
</dbReference>
<evidence type="ECO:0000256" key="4">
    <source>
        <dbReference type="RuleBase" id="RU361117"/>
    </source>
</evidence>
<evidence type="ECO:0000313" key="7">
    <source>
        <dbReference type="Proteomes" id="UP000480854"/>
    </source>
</evidence>
<dbReference type="OrthoDB" id="9814913at2"/>
<keyword evidence="3 4" id="KW-0378">Hydrolase</keyword>
<reference evidence="6 7" key="1">
    <citation type="submission" date="2018-07" db="EMBL/GenBank/DDBJ databases">
        <title>Genome sequence of Azospirillum sp. ATCC 49961.</title>
        <authorList>
            <person name="Sant'Anna F.H."/>
            <person name="Baldani J.I."/>
            <person name="Zilli J.E."/>
            <person name="Reis V.M."/>
            <person name="Hartmann A."/>
            <person name="Cruz L."/>
            <person name="de Souza E.M."/>
            <person name="de Oliveira Pedrosa F."/>
            <person name="Passaglia L.M.P."/>
        </authorList>
    </citation>
    <scope>NUCLEOTIDE SEQUENCE [LARGE SCALE GENOMIC DNA]</scope>
    <source>
        <strain evidence="6 7">ATCC 49961</strain>
    </source>
</reference>
<gene>
    <name evidence="6" type="primary">otsB</name>
    <name evidence="6" type="ORF">DS843_18970</name>
</gene>
<feature type="region of interest" description="Disordered" evidence="5">
    <location>
        <begin position="1"/>
        <end position="30"/>
    </location>
</feature>
<dbReference type="AlphaFoldDB" id="A0A9W7TUT1"/>
<dbReference type="Gene3D" id="3.40.50.1000">
    <property type="entry name" value="HAD superfamily/HAD-like"/>
    <property type="match status" value="1"/>
</dbReference>
<dbReference type="Pfam" id="PF02358">
    <property type="entry name" value="Trehalose_PPase"/>
    <property type="match status" value="1"/>
</dbReference>
<keyword evidence="4" id="KW-0479">Metal-binding</keyword>
<dbReference type="InterPro" id="IPR006379">
    <property type="entry name" value="HAD-SF_hydro_IIB"/>
</dbReference>
<comment type="function">
    <text evidence="4">Removes the phosphate from trehalose 6-phosphate to produce free trehalose.</text>
</comment>
<dbReference type="Proteomes" id="UP000480854">
    <property type="component" value="Unassembled WGS sequence"/>
</dbReference>
<evidence type="ECO:0000256" key="2">
    <source>
        <dbReference type="ARBA" id="ARBA00008770"/>
    </source>
</evidence>
<evidence type="ECO:0000256" key="5">
    <source>
        <dbReference type="SAM" id="MobiDB-lite"/>
    </source>
</evidence>